<evidence type="ECO:0000313" key="1">
    <source>
        <dbReference type="EMBL" id="KAK8176893.1"/>
    </source>
</evidence>
<organism evidence="1 2">
    <name type="scientific">Phyllosticta citrichinensis</name>
    <dbReference type="NCBI Taxonomy" id="1130410"/>
    <lineage>
        <taxon>Eukaryota</taxon>
        <taxon>Fungi</taxon>
        <taxon>Dikarya</taxon>
        <taxon>Ascomycota</taxon>
        <taxon>Pezizomycotina</taxon>
        <taxon>Dothideomycetes</taxon>
        <taxon>Dothideomycetes incertae sedis</taxon>
        <taxon>Botryosphaeriales</taxon>
        <taxon>Phyllostictaceae</taxon>
        <taxon>Phyllosticta</taxon>
    </lineage>
</organism>
<reference evidence="1 2" key="1">
    <citation type="journal article" date="2022" name="G3 (Bethesda)">
        <title>Enemy or ally: a genomic approach to elucidate the lifestyle of Phyllosticta citrichinaensis.</title>
        <authorList>
            <person name="Buijs V.A."/>
            <person name="Groenewald J.Z."/>
            <person name="Haridas S."/>
            <person name="LaButti K.M."/>
            <person name="Lipzen A."/>
            <person name="Martin F.M."/>
            <person name="Barry K."/>
            <person name="Grigoriev I.V."/>
            <person name="Crous P.W."/>
            <person name="Seidl M.F."/>
        </authorList>
    </citation>
    <scope>NUCLEOTIDE SEQUENCE [LARGE SCALE GENOMIC DNA]</scope>
    <source>
        <strain evidence="1 2">CBS 129764</strain>
    </source>
</reference>
<comment type="caution">
    <text evidence="1">The sequence shown here is derived from an EMBL/GenBank/DDBJ whole genome shotgun (WGS) entry which is preliminary data.</text>
</comment>
<evidence type="ECO:0000313" key="2">
    <source>
        <dbReference type="Proteomes" id="UP001456524"/>
    </source>
</evidence>
<name>A0ABR1Y4V9_9PEZI</name>
<gene>
    <name evidence="1" type="ORF">IWX90DRAFT_410405</name>
</gene>
<proteinExistence type="predicted"/>
<keyword evidence="2" id="KW-1185">Reference proteome</keyword>
<dbReference type="PANTHER" id="PTHR47843">
    <property type="entry name" value="BTB DOMAIN-CONTAINING PROTEIN-RELATED"/>
    <property type="match status" value="1"/>
</dbReference>
<dbReference type="EMBL" id="JBBWUH010000001">
    <property type="protein sequence ID" value="KAK8176893.1"/>
    <property type="molecule type" value="Genomic_DNA"/>
</dbReference>
<dbReference type="PANTHER" id="PTHR47843:SF5">
    <property type="entry name" value="BTB_POZ DOMAIN PROTEIN"/>
    <property type="match status" value="1"/>
</dbReference>
<sequence>MHQEDCDIVEAIVKNFYGEDYDTQLPQPNKDAALFHIKMYGAAEMYQIYGLKEIALIHVKIYFPKAMESGEYAECISTAYRNTAEKDRALRDFIVKETVQDMESFAETEQLSAALDQAPSFGKDLAYALHARHKSQLKYMDTCIKDRLSWCSCNRRLPAGGVRGILKDWQ</sequence>
<accession>A0ABR1Y4V9</accession>
<protein>
    <submittedName>
        <fullName evidence="1">Uncharacterized protein</fullName>
    </submittedName>
</protein>
<dbReference type="Proteomes" id="UP001456524">
    <property type="component" value="Unassembled WGS sequence"/>
</dbReference>